<gene>
    <name evidence="2" type="ORF">HID58_066925</name>
</gene>
<evidence type="ECO:0000313" key="3">
    <source>
        <dbReference type="Proteomes" id="UP000824890"/>
    </source>
</evidence>
<feature type="region of interest" description="Disordered" evidence="1">
    <location>
        <begin position="93"/>
        <end position="148"/>
    </location>
</feature>
<feature type="compositionally biased region" description="Polar residues" evidence="1">
    <location>
        <begin position="247"/>
        <end position="273"/>
    </location>
</feature>
<dbReference type="Proteomes" id="UP000824890">
    <property type="component" value="Unassembled WGS sequence"/>
</dbReference>
<keyword evidence="3" id="KW-1185">Reference proteome</keyword>
<comment type="caution">
    <text evidence="2">The sequence shown here is derived from an EMBL/GenBank/DDBJ whole genome shotgun (WGS) entry which is preliminary data.</text>
</comment>
<evidence type="ECO:0000256" key="1">
    <source>
        <dbReference type="SAM" id="MobiDB-lite"/>
    </source>
</evidence>
<feature type="region of interest" description="Disordered" evidence="1">
    <location>
        <begin position="1"/>
        <end position="25"/>
    </location>
</feature>
<dbReference type="EMBL" id="JAGKQM010000015">
    <property type="protein sequence ID" value="KAH0879531.1"/>
    <property type="molecule type" value="Genomic_DNA"/>
</dbReference>
<feature type="non-terminal residue" evidence="2">
    <location>
        <position position="273"/>
    </location>
</feature>
<evidence type="ECO:0000313" key="2">
    <source>
        <dbReference type="EMBL" id="KAH0879531.1"/>
    </source>
</evidence>
<feature type="compositionally biased region" description="Polar residues" evidence="1">
    <location>
        <begin position="115"/>
        <end position="130"/>
    </location>
</feature>
<feature type="region of interest" description="Disordered" evidence="1">
    <location>
        <begin position="245"/>
        <end position="273"/>
    </location>
</feature>
<reference evidence="2 3" key="1">
    <citation type="submission" date="2021-05" db="EMBL/GenBank/DDBJ databases">
        <title>Genome Assembly of Synthetic Allotetraploid Brassica napus Reveals Homoeologous Exchanges between Subgenomes.</title>
        <authorList>
            <person name="Davis J.T."/>
        </authorList>
    </citation>
    <scope>NUCLEOTIDE SEQUENCE [LARGE SCALE GENOMIC DNA]</scope>
    <source>
        <strain evidence="3">cv. Da-Ae</strain>
        <tissue evidence="2">Seedling</tissue>
    </source>
</reference>
<feature type="compositionally biased region" description="Polar residues" evidence="1">
    <location>
        <begin position="97"/>
        <end position="107"/>
    </location>
</feature>
<name>A0ABQ7ZHL5_BRANA</name>
<protein>
    <submittedName>
        <fullName evidence="2">Uncharacterized protein</fullName>
    </submittedName>
</protein>
<proteinExistence type="predicted"/>
<feature type="non-terminal residue" evidence="2">
    <location>
        <position position="1"/>
    </location>
</feature>
<accession>A0ABQ7ZHL5</accession>
<sequence>AMTAPEQGGSSPEKEGMQIGATESNLIGEKEVSAVAVTAEVGEANMVRVFSTVADLSSGSLERRNISEGEEVEIPKEVKQGEEILLRESAVKGSLAANDSGNAQSARSDPADTGASKSQKKTMSAVSRSKQLFEPKSPATLATAKGSGSLYECSSKMATPIVTLAGVEKPSEILKPAAKQPVKETVIDEISSPSRFSSISGMEDGFYNGDDEEVNCDEKPFEDDRVECQRVKLVESKNPKLTKQRETFGTVTRASTRASQSLHTDGKCGSNSP</sequence>
<organism evidence="2 3">
    <name type="scientific">Brassica napus</name>
    <name type="common">Rape</name>
    <dbReference type="NCBI Taxonomy" id="3708"/>
    <lineage>
        <taxon>Eukaryota</taxon>
        <taxon>Viridiplantae</taxon>
        <taxon>Streptophyta</taxon>
        <taxon>Embryophyta</taxon>
        <taxon>Tracheophyta</taxon>
        <taxon>Spermatophyta</taxon>
        <taxon>Magnoliopsida</taxon>
        <taxon>eudicotyledons</taxon>
        <taxon>Gunneridae</taxon>
        <taxon>Pentapetalae</taxon>
        <taxon>rosids</taxon>
        <taxon>malvids</taxon>
        <taxon>Brassicales</taxon>
        <taxon>Brassicaceae</taxon>
        <taxon>Brassiceae</taxon>
        <taxon>Brassica</taxon>
    </lineage>
</organism>